<accession>A0A0A8YLM1</accession>
<reference evidence="1" key="1">
    <citation type="submission" date="2014-09" db="EMBL/GenBank/DDBJ databases">
        <authorList>
            <person name="Magalhaes I.L.F."/>
            <person name="Oliveira U."/>
            <person name="Santos F.R."/>
            <person name="Vidigal T.H.D.A."/>
            <person name="Brescovit A.D."/>
            <person name="Santos A.J."/>
        </authorList>
    </citation>
    <scope>NUCLEOTIDE SEQUENCE</scope>
    <source>
        <tissue evidence="1">Shoot tissue taken approximately 20 cm above the soil surface</tissue>
    </source>
</reference>
<dbReference type="EMBL" id="GBRH01271392">
    <property type="protein sequence ID" value="JAD26503.1"/>
    <property type="molecule type" value="Transcribed_RNA"/>
</dbReference>
<name>A0A0A8YLM1_ARUDO</name>
<sequence>MSFSCNSFAKDISRELIQNKHPVP</sequence>
<organism evidence="1">
    <name type="scientific">Arundo donax</name>
    <name type="common">Giant reed</name>
    <name type="synonym">Donax arundinaceus</name>
    <dbReference type="NCBI Taxonomy" id="35708"/>
    <lineage>
        <taxon>Eukaryota</taxon>
        <taxon>Viridiplantae</taxon>
        <taxon>Streptophyta</taxon>
        <taxon>Embryophyta</taxon>
        <taxon>Tracheophyta</taxon>
        <taxon>Spermatophyta</taxon>
        <taxon>Magnoliopsida</taxon>
        <taxon>Liliopsida</taxon>
        <taxon>Poales</taxon>
        <taxon>Poaceae</taxon>
        <taxon>PACMAD clade</taxon>
        <taxon>Arundinoideae</taxon>
        <taxon>Arundineae</taxon>
        <taxon>Arundo</taxon>
    </lineage>
</organism>
<proteinExistence type="predicted"/>
<reference evidence="1" key="2">
    <citation type="journal article" date="2015" name="Data Brief">
        <title>Shoot transcriptome of the giant reed, Arundo donax.</title>
        <authorList>
            <person name="Barrero R.A."/>
            <person name="Guerrero F.D."/>
            <person name="Moolhuijzen P."/>
            <person name="Goolsby J.A."/>
            <person name="Tidwell J."/>
            <person name="Bellgard S.E."/>
            <person name="Bellgard M.I."/>
        </authorList>
    </citation>
    <scope>NUCLEOTIDE SEQUENCE</scope>
    <source>
        <tissue evidence="1">Shoot tissue taken approximately 20 cm above the soil surface</tissue>
    </source>
</reference>
<evidence type="ECO:0000313" key="1">
    <source>
        <dbReference type="EMBL" id="JAD26503.1"/>
    </source>
</evidence>
<dbReference type="AlphaFoldDB" id="A0A0A8YLM1"/>
<protein>
    <submittedName>
        <fullName evidence="1">Uncharacterized protein</fullName>
    </submittedName>
</protein>